<sequence length="93" mass="10276">MRARTSGACTGYKDGGAGSLWNDGGAGSLWNDGAAKHGKCPVWASVGCGHVEVVLEWPYVLENERQRPHDRNLFQYTPGRMRPTNAENENLFR</sequence>
<comment type="caution">
    <text evidence="2">The sequence shown here is derived from an EMBL/GenBank/DDBJ whole genome shotgun (WGS) entry which is preliminary data.</text>
</comment>
<evidence type="ECO:0000313" key="3">
    <source>
        <dbReference type="Proteomes" id="UP001054821"/>
    </source>
</evidence>
<evidence type="ECO:0000313" key="2">
    <source>
        <dbReference type="EMBL" id="KAI5325976.1"/>
    </source>
</evidence>
<name>A0AAD4VJZ9_PRUDU</name>
<accession>A0AAD4VJZ9</accession>
<dbReference type="EMBL" id="JAJFAZ020000006">
    <property type="protein sequence ID" value="KAI5325976.1"/>
    <property type="molecule type" value="Genomic_DNA"/>
</dbReference>
<dbReference type="AlphaFoldDB" id="A0AAD4VJZ9"/>
<proteinExistence type="predicted"/>
<protein>
    <submittedName>
        <fullName evidence="2">Uncharacterized protein</fullName>
    </submittedName>
</protein>
<evidence type="ECO:0000256" key="1">
    <source>
        <dbReference type="SAM" id="MobiDB-lite"/>
    </source>
</evidence>
<organism evidence="2 3">
    <name type="scientific">Prunus dulcis</name>
    <name type="common">Almond</name>
    <name type="synonym">Amygdalus dulcis</name>
    <dbReference type="NCBI Taxonomy" id="3755"/>
    <lineage>
        <taxon>Eukaryota</taxon>
        <taxon>Viridiplantae</taxon>
        <taxon>Streptophyta</taxon>
        <taxon>Embryophyta</taxon>
        <taxon>Tracheophyta</taxon>
        <taxon>Spermatophyta</taxon>
        <taxon>Magnoliopsida</taxon>
        <taxon>eudicotyledons</taxon>
        <taxon>Gunneridae</taxon>
        <taxon>Pentapetalae</taxon>
        <taxon>rosids</taxon>
        <taxon>fabids</taxon>
        <taxon>Rosales</taxon>
        <taxon>Rosaceae</taxon>
        <taxon>Amygdaloideae</taxon>
        <taxon>Amygdaleae</taxon>
        <taxon>Prunus</taxon>
    </lineage>
</organism>
<keyword evidence="3" id="KW-1185">Reference proteome</keyword>
<feature type="region of interest" description="Disordered" evidence="1">
    <location>
        <begin position="71"/>
        <end position="93"/>
    </location>
</feature>
<gene>
    <name evidence="2" type="ORF">L3X38_035050</name>
</gene>
<reference evidence="2 3" key="1">
    <citation type="journal article" date="2022" name="G3 (Bethesda)">
        <title>Whole-genome sequence and methylome profiling of the almond [Prunus dulcis (Mill.) D.A. Webb] cultivar 'Nonpareil'.</title>
        <authorList>
            <person name="D'Amico-Willman K.M."/>
            <person name="Ouma W.Z."/>
            <person name="Meulia T."/>
            <person name="Sideli G.M."/>
            <person name="Gradziel T.M."/>
            <person name="Fresnedo-Ramirez J."/>
        </authorList>
    </citation>
    <scope>NUCLEOTIDE SEQUENCE [LARGE SCALE GENOMIC DNA]</scope>
    <source>
        <strain evidence="2">Clone GOH B32 T37-40</strain>
    </source>
</reference>
<dbReference type="Proteomes" id="UP001054821">
    <property type="component" value="Chromosome 6"/>
</dbReference>